<comment type="caution">
    <text evidence="2">The sequence shown here is derived from an EMBL/GenBank/DDBJ whole genome shotgun (WGS) entry which is preliminary data.</text>
</comment>
<proteinExistence type="predicted"/>
<organism evidence="2 3">
    <name type="scientific">Oryza meyeriana var. granulata</name>
    <dbReference type="NCBI Taxonomy" id="110450"/>
    <lineage>
        <taxon>Eukaryota</taxon>
        <taxon>Viridiplantae</taxon>
        <taxon>Streptophyta</taxon>
        <taxon>Embryophyta</taxon>
        <taxon>Tracheophyta</taxon>
        <taxon>Spermatophyta</taxon>
        <taxon>Magnoliopsida</taxon>
        <taxon>Liliopsida</taxon>
        <taxon>Poales</taxon>
        <taxon>Poaceae</taxon>
        <taxon>BOP clade</taxon>
        <taxon>Oryzoideae</taxon>
        <taxon>Oryzeae</taxon>
        <taxon>Oryzinae</taxon>
        <taxon>Oryza</taxon>
        <taxon>Oryza meyeriana</taxon>
    </lineage>
</organism>
<dbReference type="AlphaFoldDB" id="A0A6G1CVS7"/>
<dbReference type="Proteomes" id="UP000479710">
    <property type="component" value="Unassembled WGS sequence"/>
</dbReference>
<protein>
    <submittedName>
        <fullName evidence="2">Uncharacterized protein</fullName>
    </submittedName>
</protein>
<evidence type="ECO:0000313" key="2">
    <source>
        <dbReference type="EMBL" id="KAF0904004.1"/>
    </source>
</evidence>
<evidence type="ECO:0000313" key="3">
    <source>
        <dbReference type="Proteomes" id="UP000479710"/>
    </source>
</evidence>
<evidence type="ECO:0000256" key="1">
    <source>
        <dbReference type="SAM" id="MobiDB-lite"/>
    </source>
</evidence>
<accession>A0A6G1CVS7</accession>
<keyword evidence="3" id="KW-1185">Reference proteome</keyword>
<reference evidence="2 3" key="1">
    <citation type="submission" date="2019-11" db="EMBL/GenBank/DDBJ databases">
        <title>Whole genome sequence of Oryza granulata.</title>
        <authorList>
            <person name="Li W."/>
        </authorList>
    </citation>
    <scope>NUCLEOTIDE SEQUENCE [LARGE SCALE GENOMIC DNA]</scope>
    <source>
        <strain evidence="3">cv. Menghai</strain>
        <tissue evidence="2">Leaf</tissue>
    </source>
</reference>
<gene>
    <name evidence="2" type="ORF">E2562_030708</name>
</gene>
<sequence length="59" mass="6339">MSAWGRQRSMAMTTRVPPPNGHKVQPRAALHVVVGSVGSDLVDATPCAAWSIAPYRCHL</sequence>
<name>A0A6G1CVS7_9ORYZ</name>
<feature type="region of interest" description="Disordered" evidence="1">
    <location>
        <begin position="1"/>
        <end position="24"/>
    </location>
</feature>
<dbReference type="EMBL" id="SPHZ02000008">
    <property type="protein sequence ID" value="KAF0904004.1"/>
    <property type="molecule type" value="Genomic_DNA"/>
</dbReference>